<dbReference type="InterPro" id="IPR035906">
    <property type="entry name" value="MetI-like_sf"/>
</dbReference>
<name>A0ABS7FNZ2_9ACTN</name>
<evidence type="ECO:0000256" key="7">
    <source>
        <dbReference type="RuleBase" id="RU363032"/>
    </source>
</evidence>
<gene>
    <name evidence="9" type="ORF">K1Y72_02965</name>
</gene>
<dbReference type="CDD" id="cd06261">
    <property type="entry name" value="TM_PBP2"/>
    <property type="match status" value="1"/>
</dbReference>
<sequence length="276" mass="29620">MKRSRPARIALNAAAAAFCAVWIFPVYWMVNSAFKPAGDMLTATPRFLPFPLTLGNFAGAVGKPHFPAYLANSLIVTGVVVAVAIAVAFLAAVALTRFTFPGRRGFLIGVLAVQMIPGPALLIPLFLSLKSLDLLDTLLGLIVTYTAFVLPLTIWVMRGFLHGVPKELEEAAMVDGAGQLTVMRTILLPLVTPGIIAASVFSFIVAWNDYLYAYVMMKDQSRYTLPVWLASFSTNLGTDYGGLIAGSTLFALPVVAFFMIIQRRLVAGMTAGAVKG</sequence>
<feature type="transmembrane region" description="Helical" evidence="7">
    <location>
        <begin position="106"/>
        <end position="127"/>
    </location>
</feature>
<keyword evidence="6 7" id="KW-0472">Membrane</keyword>
<comment type="subcellular location">
    <subcellularLocation>
        <location evidence="1 7">Cell membrane</location>
        <topology evidence="1 7">Multi-pass membrane protein</topology>
    </subcellularLocation>
</comment>
<dbReference type="EMBL" id="JAIBOA010000002">
    <property type="protein sequence ID" value="MBW8481317.1"/>
    <property type="molecule type" value="Genomic_DNA"/>
</dbReference>
<dbReference type="InterPro" id="IPR000515">
    <property type="entry name" value="MetI-like"/>
</dbReference>
<dbReference type="PANTHER" id="PTHR32243:SF18">
    <property type="entry name" value="INNER MEMBRANE ABC TRANSPORTER PERMEASE PROTEIN YCJP"/>
    <property type="match status" value="1"/>
</dbReference>
<feature type="transmembrane region" description="Helical" evidence="7">
    <location>
        <begin position="240"/>
        <end position="261"/>
    </location>
</feature>
<evidence type="ECO:0000256" key="1">
    <source>
        <dbReference type="ARBA" id="ARBA00004651"/>
    </source>
</evidence>
<evidence type="ECO:0000256" key="6">
    <source>
        <dbReference type="ARBA" id="ARBA00023136"/>
    </source>
</evidence>
<dbReference type="InterPro" id="IPR050901">
    <property type="entry name" value="BP-dep_ABC_trans_perm"/>
</dbReference>
<dbReference type="PROSITE" id="PS50928">
    <property type="entry name" value="ABC_TM1"/>
    <property type="match status" value="1"/>
</dbReference>
<keyword evidence="4 7" id="KW-0812">Transmembrane</keyword>
<evidence type="ECO:0000256" key="4">
    <source>
        <dbReference type="ARBA" id="ARBA00022692"/>
    </source>
</evidence>
<dbReference type="Proteomes" id="UP000774570">
    <property type="component" value="Unassembled WGS sequence"/>
</dbReference>
<comment type="caution">
    <text evidence="9">The sequence shown here is derived from an EMBL/GenBank/DDBJ whole genome shotgun (WGS) entry which is preliminary data.</text>
</comment>
<proteinExistence type="inferred from homology"/>
<comment type="similarity">
    <text evidence="7">Belongs to the binding-protein-dependent transport system permease family.</text>
</comment>
<feature type="transmembrane region" description="Helical" evidence="7">
    <location>
        <begin position="69"/>
        <end position="94"/>
    </location>
</feature>
<reference evidence="9 10" key="1">
    <citation type="submission" date="2021-07" db="EMBL/GenBank/DDBJ databases">
        <title>Actinomadura sp. PM05-2 isolated from lichen.</title>
        <authorList>
            <person name="Somphong A."/>
            <person name="Phongsopitanun W."/>
            <person name="Tanasupawat S."/>
            <person name="Peongsungnone V."/>
        </authorList>
    </citation>
    <scope>NUCLEOTIDE SEQUENCE [LARGE SCALE GENOMIC DNA]</scope>
    <source>
        <strain evidence="9 10">PM05-2</strain>
    </source>
</reference>
<keyword evidence="5 7" id="KW-1133">Transmembrane helix</keyword>
<dbReference type="Gene3D" id="1.10.3720.10">
    <property type="entry name" value="MetI-like"/>
    <property type="match status" value="1"/>
</dbReference>
<evidence type="ECO:0000256" key="2">
    <source>
        <dbReference type="ARBA" id="ARBA00022448"/>
    </source>
</evidence>
<organism evidence="9 10">
    <name type="scientific">Actinomadura parmotrematis</name>
    <dbReference type="NCBI Taxonomy" id="2864039"/>
    <lineage>
        <taxon>Bacteria</taxon>
        <taxon>Bacillati</taxon>
        <taxon>Actinomycetota</taxon>
        <taxon>Actinomycetes</taxon>
        <taxon>Streptosporangiales</taxon>
        <taxon>Thermomonosporaceae</taxon>
        <taxon>Actinomadura</taxon>
    </lineage>
</organism>
<dbReference type="Pfam" id="PF00528">
    <property type="entry name" value="BPD_transp_1"/>
    <property type="match status" value="1"/>
</dbReference>
<feature type="transmembrane region" description="Helical" evidence="7">
    <location>
        <begin position="139"/>
        <end position="161"/>
    </location>
</feature>
<accession>A0ABS7FNZ2</accession>
<dbReference type="RefSeq" id="WP_220163000.1">
    <property type="nucleotide sequence ID" value="NZ_JAIBOA010000002.1"/>
</dbReference>
<keyword evidence="3" id="KW-1003">Cell membrane</keyword>
<protein>
    <submittedName>
        <fullName evidence="9">Carbohydrate ABC transporter permease</fullName>
    </submittedName>
</protein>
<feature type="transmembrane region" description="Helical" evidence="7">
    <location>
        <begin position="182"/>
        <end position="207"/>
    </location>
</feature>
<dbReference type="PANTHER" id="PTHR32243">
    <property type="entry name" value="MALTOSE TRANSPORT SYSTEM PERMEASE-RELATED"/>
    <property type="match status" value="1"/>
</dbReference>
<keyword evidence="10" id="KW-1185">Reference proteome</keyword>
<feature type="domain" description="ABC transmembrane type-1" evidence="8">
    <location>
        <begin position="70"/>
        <end position="261"/>
    </location>
</feature>
<keyword evidence="2 7" id="KW-0813">Transport</keyword>
<evidence type="ECO:0000259" key="8">
    <source>
        <dbReference type="PROSITE" id="PS50928"/>
    </source>
</evidence>
<evidence type="ECO:0000256" key="5">
    <source>
        <dbReference type="ARBA" id="ARBA00022989"/>
    </source>
</evidence>
<dbReference type="SUPFAM" id="SSF161098">
    <property type="entry name" value="MetI-like"/>
    <property type="match status" value="1"/>
</dbReference>
<evidence type="ECO:0000313" key="10">
    <source>
        <dbReference type="Proteomes" id="UP000774570"/>
    </source>
</evidence>
<evidence type="ECO:0000313" key="9">
    <source>
        <dbReference type="EMBL" id="MBW8481317.1"/>
    </source>
</evidence>
<feature type="transmembrane region" description="Helical" evidence="7">
    <location>
        <begin position="9"/>
        <end position="30"/>
    </location>
</feature>
<evidence type="ECO:0000256" key="3">
    <source>
        <dbReference type="ARBA" id="ARBA00022475"/>
    </source>
</evidence>